<dbReference type="PANTHER" id="PTHR19384">
    <property type="entry name" value="NITRIC OXIDE SYNTHASE-RELATED"/>
    <property type="match status" value="1"/>
</dbReference>
<dbReference type="Gene3D" id="3.40.50.360">
    <property type="match status" value="1"/>
</dbReference>
<dbReference type="InterPro" id="IPR029039">
    <property type="entry name" value="Flavoprotein-like_sf"/>
</dbReference>
<evidence type="ECO:0000259" key="3">
    <source>
        <dbReference type="PROSITE" id="PS50902"/>
    </source>
</evidence>
<dbReference type="SUPFAM" id="SSF52218">
    <property type="entry name" value="Flavoproteins"/>
    <property type="match status" value="1"/>
</dbReference>
<dbReference type="Proteomes" id="UP000243063">
    <property type="component" value="Chromosome I"/>
</dbReference>
<protein>
    <submittedName>
        <fullName evidence="4">MioC protein</fullName>
    </submittedName>
</protein>
<feature type="domain" description="Flavodoxin-like" evidence="3">
    <location>
        <begin position="4"/>
        <end position="146"/>
    </location>
</feature>
<dbReference type="GO" id="GO:0005829">
    <property type="term" value="C:cytosol"/>
    <property type="evidence" value="ECO:0007669"/>
    <property type="project" value="TreeGrafter"/>
</dbReference>
<keyword evidence="5" id="KW-1185">Reference proteome</keyword>
<evidence type="ECO:0000313" key="4">
    <source>
        <dbReference type="EMBL" id="SDU14201.1"/>
    </source>
</evidence>
<dbReference type="GO" id="GO:0050660">
    <property type="term" value="F:flavin adenine dinucleotide binding"/>
    <property type="evidence" value="ECO:0007669"/>
    <property type="project" value="TreeGrafter"/>
</dbReference>
<dbReference type="Pfam" id="PF00258">
    <property type="entry name" value="Flavodoxin_1"/>
    <property type="match status" value="1"/>
</dbReference>
<dbReference type="PROSITE" id="PS50902">
    <property type="entry name" value="FLAVODOXIN_LIKE"/>
    <property type="match status" value="1"/>
</dbReference>
<dbReference type="GO" id="GO:0016655">
    <property type="term" value="F:oxidoreductase activity, acting on NAD(P)H, quinone or similar compound as acceptor"/>
    <property type="evidence" value="ECO:0007669"/>
    <property type="project" value="UniProtKB-ARBA"/>
</dbReference>
<evidence type="ECO:0000313" key="5">
    <source>
        <dbReference type="Proteomes" id="UP000243063"/>
    </source>
</evidence>
<organism evidence="4 5">
    <name type="scientific">Geopseudomonas guangdongensis</name>
    <dbReference type="NCBI Taxonomy" id="1245526"/>
    <lineage>
        <taxon>Bacteria</taxon>
        <taxon>Pseudomonadati</taxon>
        <taxon>Pseudomonadota</taxon>
        <taxon>Gammaproteobacteria</taxon>
        <taxon>Pseudomonadales</taxon>
        <taxon>Pseudomonadaceae</taxon>
        <taxon>Geopseudomonas</taxon>
    </lineage>
</organism>
<sequence>MLELAIVSGTAFGTAEEVARHAEQFLRDAGIEARHLPRIHLDELLALDPQALLVVTSTTGMGEVPDSLQELLDEIEGAQPDWRGRPLAVIGLGDSAYGEQFCAAALQAHMLLLSLGMRDLQSQLQLDASETVTPAEDAEPWLARLAGNLLR</sequence>
<dbReference type="OrthoDB" id="359268at2"/>
<dbReference type="GO" id="GO:0010181">
    <property type="term" value="F:FMN binding"/>
    <property type="evidence" value="ECO:0007669"/>
    <property type="project" value="InterPro"/>
</dbReference>
<dbReference type="RefSeq" id="WP_090213404.1">
    <property type="nucleotide sequence ID" value="NZ_LT629780.1"/>
</dbReference>
<dbReference type="InterPro" id="IPR008254">
    <property type="entry name" value="Flavodoxin/NO_synth"/>
</dbReference>
<reference evidence="5" key="1">
    <citation type="submission" date="2016-10" db="EMBL/GenBank/DDBJ databases">
        <authorList>
            <person name="Varghese N."/>
            <person name="Submissions S."/>
        </authorList>
    </citation>
    <scope>NUCLEOTIDE SEQUENCE [LARGE SCALE GENOMIC DNA]</scope>
    <source>
        <strain evidence="5">CCTCC 2012022</strain>
    </source>
</reference>
<dbReference type="AlphaFoldDB" id="A0A1H2G3P4"/>
<evidence type="ECO:0000256" key="1">
    <source>
        <dbReference type="ARBA" id="ARBA00022630"/>
    </source>
</evidence>
<dbReference type="STRING" id="1245526.SAMN05216580_1571"/>
<keyword evidence="2" id="KW-0288">FMN</keyword>
<name>A0A1H2G3P4_9GAMM</name>
<proteinExistence type="predicted"/>
<accession>A0A1H2G3P4</accession>
<dbReference type="EMBL" id="LT629780">
    <property type="protein sequence ID" value="SDU14201.1"/>
    <property type="molecule type" value="Genomic_DNA"/>
</dbReference>
<gene>
    <name evidence="4" type="ORF">SAMN05216580_1571</name>
</gene>
<evidence type="ECO:0000256" key="2">
    <source>
        <dbReference type="ARBA" id="ARBA00022643"/>
    </source>
</evidence>
<keyword evidence="1" id="KW-0285">Flavoprotein</keyword>